<organism evidence="2 3">
    <name type="scientific">Butyribacter intestini</name>
    <dbReference type="NCBI Taxonomy" id="1703332"/>
    <lineage>
        <taxon>Bacteria</taxon>
        <taxon>Bacillati</taxon>
        <taxon>Bacillota</taxon>
        <taxon>Clostridia</taxon>
        <taxon>Lachnospirales</taxon>
        <taxon>Lachnospiraceae</taxon>
        <taxon>Butyribacter</taxon>
    </lineage>
</organism>
<accession>A0AAW3JSM0</accession>
<keyword evidence="3" id="KW-1185">Reference proteome</keyword>
<dbReference type="AlphaFoldDB" id="A0AAW3JSM0"/>
<dbReference type="InterPro" id="IPR010982">
    <property type="entry name" value="Lambda_DNA-bd_dom_sf"/>
</dbReference>
<evidence type="ECO:0000313" key="3">
    <source>
        <dbReference type="Proteomes" id="UP000050833"/>
    </source>
</evidence>
<sequence>MKNYKKTDKLLDILKKSPTVDDYIENENDNLVNMTLSEYLNKILSDRKLKTSDLVKLTGLDRTYTYQIMSGRKKPSRDKVIAICFALNMSFEDTQQLLKATGYPILYARFQRDSIIIFALQHNASLTDTNELLYDYNFDTLT</sequence>
<proteinExistence type="predicted"/>
<dbReference type="CDD" id="cd00093">
    <property type="entry name" value="HTH_XRE"/>
    <property type="match status" value="1"/>
</dbReference>
<dbReference type="InterPro" id="IPR001387">
    <property type="entry name" value="Cro/C1-type_HTH"/>
</dbReference>
<dbReference type="Pfam" id="PF13443">
    <property type="entry name" value="HTH_26"/>
    <property type="match status" value="1"/>
</dbReference>
<name>A0AAW3JSM0_9FIRM</name>
<gene>
    <name evidence="2" type="ORF">APZ18_11455</name>
</gene>
<dbReference type="Proteomes" id="UP000050833">
    <property type="component" value="Unassembled WGS sequence"/>
</dbReference>
<dbReference type="EMBL" id="LLKB01000005">
    <property type="protein sequence ID" value="KQC85296.1"/>
    <property type="molecule type" value="Genomic_DNA"/>
</dbReference>
<dbReference type="Gene3D" id="1.10.260.40">
    <property type="entry name" value="lambda repressor-like DNA-binding domains"/>
    <property type="match status" value="1"/>
</dbReference>
<protein>
    <recommendedName>
        <fullName evidence="1">HTH cro/C1-type domain-containing protein</fullName>
    </recommendedName>
</protein>
<reference evidence="2 3" key="1">
    <citation type="submission" date="2015-10" db="EMBL/GenBank/DDBJ databases">
        <title>Butyribacter intestini gen. nov., sp. nov., a butyric acid-producing bacterium of the family Lachnospiraceae isolated from the human faeces.</title>
        <authorList>
            <person name="Zou Y."/>
            <person name="Xue W."/>
            <person name="Luo G."/>
            <person name="Lv M."/>
        </authorList>
    </citation>
    <scope>NUCLEOTIDE SEQUENCE [LARGE SCALE GENOMIC DNA]</scope>
    <source>
        <strain evidence="2 3">TF01-11</strain>
    </source>
</reference>
<evidence type="ECO:0000259" key="1">
    <source>
        <dbReference type="Pfam" id="PF13443"/>
    </source>
</evidence>
<dbReference type="RefSeq" id="WP_055945070.1">
    <property type="nucleotide sequence ID" value="NZ_JAQDCV010000007.1"/>
</dbReference>
<evidence type="ECO:0000313" key="2">
    <source>
        <dbReference type="EMBL" id="KQC85296.1"/>
    </source>
</evidence>
<feature type="domain" description="HTH cro/C1-type" evidence="1">
    <location>
        <begin position="40"/>
        <end position="93"/>
    </location>
</feature>
<dbReference type="SUPFAM" id="SSF47413">
    <property type="entry name" value="lambda repressor-like DNA-binding domains"/>
    <property type="match status" value="1"/>
</dbReference>
<dbReference type="GO" id="GO:0003677">
    <property type="term" value="F:DNA binding"/>
    <property type="evidence" value="ECO:0007669"/>
    <property type="project" value="InterPro"/>
</dbReference>
<comment type="caution">
    <text evidence="2">The sequence shown here is derived from an EMBL/GenBank/DDBJ whole genome shotgun (WGS) entry which is preliminary data.</text>
</comment>